<proteinExistence type="predicted"/>
<name>A0A6A5ZY12_9PLEO</name>
<dbReference type="PANTHER" id="PTHR42085">
    <property type="entry name" value="F-BOX DOMAIN-CONTAINING PROTEIN"/>
    <property type="match status" value="1"/>
</dbReference>
<sequence length="353" mass="39826">MFLSESRQVHPFGSPLHAPPESNITPISAQLQSPFLSNLPAELRNEIYHHVFTSNPNNPPTTSAQPLSLLLTCRQISHEATIIAFHNHTFHVAFTVVPTFVLLRDSISHLSAQQTCAITALMYDLGTEYKDRTKEAVDIMANSILLFPNFSYFELRARQHKKRKNVSVEPAPSWLYRHILKPFTTGLSVSWQKGEYWSVYSPRLENSDVEILNKYYIQDACKKNYVGSVVVDKFPGVHMCMCDSETACWLSSTLVQESGRMVVVNTIFRSPEDPPTAWEGQMDAKPSGRLKPGVQPPQDIKTMPQKNFGGIGVTGYAFEADDEYWEGLRRRNWTLGVTLRGLFSSADDDLGKK</sequence>
<reference evidence="2" key="1">
    <citation type="journal article" date="2020" name="Stud. Mycol.">
        <title>101 Dothideomycetes genomes: a test case for predicting lifestyles and emergence of pathogens.</title>
        <authorList>
            <person name="Haridas S."/>
            <person name="Albert R."/>
            <person name="Binder M."/>
            <person name="Bloem J."/>
            <person name="Labutti K."/>
            <person name="Salamov A."/>
            <person name="Andreopoulos B."/>
            <person name="Baker S."/>
            <person name="Barry K."/>
            <person name="Bills G."/>
            <person name="Bluhm B."/>
            <person name="Cannon C."/>
            <person name="Castanera R."/>
            <person name="Culley D."/>
            <person name="Daum C."/>
            <person name="Ezra D."/>
            <person name="Gonzalez J."/>
            <person name="Henrissat B."/>
            <person name="Kuo A."/>
            <person name="Liang C."/>
            <person name="Lipzen A."/>
            <person name="Lutzoni F."/>
            <person name="Magnuson J."/>
            <person name="Mondo S."/>
            <person name="Nolan M."/>
            <person name="Ohm R."/>
            <person name="Pangilinan J."/>
            <person name="Park H.-J."/>
            <person name="Ramirez L."/>
            <person name="Alfaro M."/>
            <person name="Sun H."/>
            <person name="Tritt A."/>
            <person name="Yoshinaga Y."/>
            <person name="Zwiers L.-H."/>
            <person name="Turgeon B."/>
            <person name="Goodwin S."/>
            <person name="Spatafora J."/>
            <person name="Crous P."/>
            <person name="Grigoriev I."/>
        </authorList>
    </citation>
    <scope>NUCLEOTIDE SEQUENCE</scope>
    <source>
        <strain evidence="2">CBS 119687</strain>
    </source>
</reference>
<dbReference type="GeneID" id="54413566"/>
<evidence type="ECO:0008006" key="4">
    <source>
        <dbReference type="Google" id="ProtNLM"/>
    </source>
</evidence>
<dbReference type="EMBL" id="ML977519">
    <property type="protein sequence ID" value="KAF2124480.1"/>
    <property type="molecule type" value="Genomic_DNA"/>
</dbReference>
<keyword evidence="3" id="KW-1185">Reference proteome</keyword>
<protein>
    <recommendedName>
        <fullName evidence="4">F-box domain-containing protein</fullName>
    </recommendedName>
</protein>
<evidence type="ECO:0000256" key="1">
    <source>
        <dbReference type="SAM" id="MobiDB-lite"/>
    </source>
</evidence>
<gene>
    <name evidence="2" type="ORF">P153DRAFT_435217</name>
</gene>
<dbReference type="PANTHER" id="PTHR42085:SF1">
    <property type="entry name" value="F-BOX DOMAIN-CONTAINING PROTEIN"/>
    <property type="match status" value="1"/>
</dbReference>
<dbReference type="InterPro" id="IPR038883">
    <property type="entry name" value="AN11006-like"/>
</dbReference>
<dbReference type="RefSeq" id="XP_033518873.1">
    <property type="nucleotide sequence ID" value="XM_033673134.1"/>
</dbReference>
<evidence type="ECO:0000313" key="2">
    <source>
        <dbReference type="EMBL" id="KAF2124480.1"/>
    </source>
</evidence>
<dbReference type="Proteomes" id="UP000799771">
    <property type="component" value="Unassembled WGS sequence"/>
</dbReference>
<accession>A0A6A5ZY12</accession>
<dbReference type="AlphaFoldDB" id="A0A6A5ZY12"/>
<evidence type="ECO:0000313" key="3">
    <source>
        <dbReference type="Proteomes" id="UP000799771"/>
    </source>
</evidence>
<feature type="region of interest" description="Disordered" evidence="1">
    <location>
        <begin position="274"/>
        <end position="304"/>
    </location>
</feature>
<organism evidence="2 3">
    <name type="scientific">Dothidotthia symphoricarpi CBS 119687</name>
    <dbReference type="NCBI Taxonomy" id="1392245"/>
    <lineage>
        <taxon>Eukaryota</taxon>
        <taxon>Fungi</taxon>
        <taxon>Dikarya</taxon>
        <taxon>Ascomycota</taxon>
        <taxon>Pezizomycotina</taxon>
        <taxon>Dothideomycetes</taxon>
        <taxon>Pleosporomycetidae</taxon>
        <taxon>Pleosporales</taxon>
        <taxon>Dothidotthiaceae</taxon>
        <taxon>Dothidotthia</taxon>
    </lineage>
</organism>
<dbReference type="OrthoDB" id="3798004at2759"/>